<organism evidence="1 2">
    <name type="scientific">Corchorus capsularis</name>
    <name type="common">Jute</name>
    <dbReference type="NCBI Taxonomy" id="210143"/>
    <lineage>
        <taxon>Eukaryota</taxon>
        <taxon>Viridiplantae</taxon>
        <taxon>Streptophyta</taxon>
        <taxon>Embryophyta</taxon>
        <taxon>Tracheophyta</taxon>
        <taxon>Spermatophyta</taxon>
        <taxon>Magnoliopsida</taxon>
        <taxon>eudicotyledons</taxon>
        <taxon>Gunneridae</taxon>
        <taxon>Pentapetalae</taxon>
        <taxon>rosids</taxon>
        <taxon>malvids</taxon>
        <taxon>Malvales</taxon>
        <taxon>Malvaceae</taxon>
        <taxon>Grewioideae</taxon>
        <taxon>Apeibeae</taxon>
        <taxon>Corchorus</taxon>
    </lineage>
</organism>
<evidence type="ECO:0000313" key="2">
    <source>
        <dbReference type="Proteomes" id="UP000188268"/>
    </source>
</evidence>
<dbReference type="Proteomes" id="UP000188268">
    <property type="component" value="Unassembled WGS sequence"/>
</dbReference>
<protein>
    <submittedName>
        <fullName evidence="1">Uncharacterized protein</fullName>
    </submittedName>
</protein>
<dbReference type="EMBL" id="AWWV01014080">
    <property type="protein sequence ID" value="OMO58859.1"/>
    <property type="molecule type" value="Genomic_DNA"/>
</dbReference>
<keyword evidence="2" id="KW-1185">Reference proteome</keyword>
<gene>
    <name evidence="1" type="ORF">CCACVL1_25302</name>
</gene>
<name>A0A1R3GLB2_COCAP</name>
<comment type="caution">
    <text evidence="1">The sequence shown here is derived from an EMBL/GenBank/DDBJ whole genome shotgun (WGS) entry which is preliminary data.</text>
</comment>
<dbReference type="AlphaFoldDB" id="A0A1R3GLB2"/>
<proteinExistence type="predicted"/>
<accession>A0A1R3GLB2</accession>
<evidence type="ECO:0000313" key="1">
    <source>
        <dbReference type="EMBL" id="OMO58859.1"/>
    </source>
</evidence>
<sequence length="88" mass="10108">MELRTFQVVELLSEECFDVVDVNTKNAEDLTALEFISKCDTNDESSDENKLQVEVKSRSAIIRMLQRRDSKVGHPIYKANHPFLVEGH</sequence>
<dbReference type="Gramene" id="OMO58859">
    <property type="protein sequence ID" value="OMO58859"/>
    <property type="gene ID" value="CCACVL1_25302"/>
</dbReference>
<reference evidence="1 2" key="1">
    <citation type="submission" date="2013-09" db="EMBL/GenBank/DDBJ databases">
        <title>Corchorus capsularis genome sequencing.</title>
        <authorList>
            <person name="Alam M."/>
            <person name="Haque M.S."/>
            <person name="Islam M.S."/>
            <person name="Emdad E.M."/>
            <person name="Islam M.M."/>
            <person name="Ahmed B."/>
            <person name="Halim A."/>
            <person name="Hossen Q.M.M."/>
            <person name="Hossain M.Z."/>
            <person name="Ahmed R."/>
            <person name="Khan M.M."/>
            <person name="Islam R."/>
            <person name="Rashid M.M."/>
            <person name="Khan S.A."/>
            <person name="Rahman M.S."/>
            <person name="Alam M."/>
        </authorList>
    </citation>
    <scope>NUCLEOTIDE SEQUENCE [LARGE SCALE GENOMIC DNA]</scope>
    <source>
        <strain evidence="2">cv. CVL-1</strain>
        <tissue evidence="1">Whole seedling</tissue>
    </source>
</reference>